<evidence type="ECO:0000256" key="5">
    <source>
        <dbReference type="ARBA" id="ARBA00023125"/>
    </source>
</evidence>
<feature type="compositionally biased region" description="Low complexity" evidence="10">
    <location>
        <begin position="1"/>
        <end position="12"/>
    </location>
</feature>
<evidence type="ECO:0000256" key="9">
    <source>
        <dbReference type="PROSITE-ProRule" id="PRU00267"/>
    </source>
</evidence>
<dbReference type="AlphaFoldDB" id="A0A669CLV3"/>
<dbReference type="InterPro" id="IPR009071">
    <property type="entry name" value="HMG_box_dom"/>
</dbReference>
<dbReference type="GO" id="GO:0000981">
    <property type="term" value="F:DNA-binding transcription factor activity, RNA polymerase II-specific"/>
    <property type="evidence" value="ECO:0007669"/>
    <property type="project" value="TreeGrafter"/>
</dbReference>
<evidence type="ECO:0000256" key="7">
    <source>
        <dbReference type="ARBA" id="ARBA00023163"/>
    </source>
</evidence>
<feature type="region of interest" description="Disordered" evidence="10">
    <location>
        <begin position="1"/>
        <end position="33"/>
    </location>
</feature>
<reference evidence="13" key="1">
    <citation type="submission" date="2012-01" db="EMBL/GenBank/DDBJ databases">
        <title>The Genome Sequence of Oreochromis niloticus (Nile Tilapia).</title>
        <authorList>
            <consortium name="Broad Institute Genome Assembly Team"/>
            <consortium name="Broad Institute Sequencing Platform"/>
            <person name="Di Palma F."/>
            <person name="Johnson J."/>
            <person name="Lander E.S."/>
            <person name="Lindblad-Toh K."/>
        </authorList>
    </citation>
    <scope>NUCLEOTIDE SEQUENCE [LARGE SCALE GENOMIC DNA]</scope>
</reference>
<comment type="subcellular location">
    <subcellularLocation>
        <location evidence="1">Nucleus</location>
    </subcellularLocation>
</comment>
<keyword evidence="4" id="KW-0805">Transcription regulation</keyword>
<accession>A0A669CLV3</accession>
<proteinExistence type="inferred from homology"/>
<keyword evidence="5 9" id="KW-0238">DNA-binding</keyword>
<keyword evidence="13" id="KW-1185">Reference proteome</keyword>
<evidence type="ECO:0000313" key="12">
    <source>
        <dbReference type="Ensembl" id="ENSONIP00000047438.1"/>
    </source>
</evidence>
<feature type="domain" description="HMG box" evidence="11">
    <location>
        <begin position="36"/>
        <end position="81"/>
    </location>
</feature>
<dbReference type="SUPFAM" id="SSF47095">
    <property type="entry name" value="HMG-box"/>
    <property type="match status" value="1"/>
</dbReference>
<keyword evidence="7" id="KW-0804">Transcription</keyword>
<reference evidence="12" key="2">
    <citation type="submission" date="2025-08" db="UniProtKB">
        <authorList>
            <consortium name="Ensembl"/>
        </authorList>
    </citation>
    <scope>IDENTIFICATION</scope>
</reference>
<dbReference type="Gene3D" id="1.10.30.10">
    <property type="entry name" value="High mobility group box domain"/>
    <property type="match status" value="1"/>
</dbReference>
<dbReference type="SMART" id="SM00398">
    <property type="entry name" value="HMG"/>
    <property type="match status" value="1"/>
</dbReference>
<evidence type="ECO:0000256" key="2">
    <source>
        <dbReference type="ARBA" id="ARBA00006569"/>
    </source>
</evidence>
<evidence type="ECO:0000256" key="10">
    <source>
        <dbReference type="SAM" id="MobiDB-lite"/>
    </source>
</evidence>
<dbReference type="InterPro" id="IPR024940">
    <property type="entry name" value="TCF/LEF"/>
</dbReference>
<dbReference type="PANTHER" id="PTHR10373">
    <property type="entry name" value="TRANSCRIPTION FACTOR 7 FAMILY MEMBER"/>
    <property type="match status" value="1"/>
</dbReference>
<dbReference type="GO" id="GO:0000978">
    <property type="term" value="F:RNA polymerase II cis-regulatory region sequence-specific DNA binding"/>
    <property type="evidence" value="ECO:0007669"/>
    <property type="project" value="TreeGrafter"/>
</dbReference>
<keyword evidence="3" id="KW-0879">Wnt signaling pathway</keyword>
<evidence type="ECO:0000256" key="3">
    <source>
        <dbReference type="ARBA" id="ARBA00022687"/>
    </source>
</evidence>
<protein>
    <recommendedName>
        <fullName evidence="11">HMG box domain-containing protein</fullName>
    </recommendedName>
</protein>
<name>A0A669CLV3_ORENI</name>
<organism evidence="12 13">
    <name type="scientific">Oreochromis niloticus</name>
    <name type="common">Nile tilapia</name>
    <name type="synonym">Tilapia nilotica</name>
    <dbReference type="NCBI Taxonomy" id="8128"/>
    <lineage>
        <taxon>Eukaryota</taxon>
        <taxon>Metazoa</taxon>
        <taxon>Chordata</taxon>
        <taxon>Craniata</taxon>
        <taxon>Vertebrata</taxon>
        <taxon>Euteleostomi</taxon>
        <taxon>Actinopterygii</taxon>
        <taxon>Neopterygii</taxon>
        <taxon>Teleostei</taxon>
        <taxon>Neoteleostei</taxon>
        <taxon>Acanthomorphata</taxon>
        <taxon>Ovalentaria</taxon>
        <taxon>Cichlomorphae</taxon>
        <taxon>Cichliformes</taxon>
        <taxon>Cichlidae</taxon>
        <taxon>African cichlids</taxon>
        <taxon>Pseudocrenilabrinae</taxon>
        <taxon>Oreochromini</taxon>
        <taxon>Oreochromis</taxon>
    </lineage>
</organism>
<dbReference type="GO" id="GO:0060070">
    <property type="term" value="P:canonical Wnt signaling pathway"/>
    <property type="evidence" value="ECO:0007669"/>
    <property type="project" value="TreeGrafter"/>
</dbReference>
<evidence type="ECO:0000259" key="11">
    <source>
        <dbReference type="PROSITE" id="PS50118"/>
    </source>
</evidence>
<evidence type="ECO:0000256" key="8">
    <source>
        <dbReference type="ARBA" id="ARBA00023242"/>
    </source>
</evidence>
<dbReference type="InterPro" id="IPR036910">
    <property type="entry name" value="HMG_box_dom_sf"/>
</dbReference>
<dbReference type="PROSITE" id="PS50118">
    <property type="entry name" value="HMG_BOX_2"/>
    <property type="match status" value="1"/>
</dbReference>
<dbReference type="InParanoid" id="A0A669CLV3"/>
<dbReference type="Proteomes" id="UP000005207">
    <property type="component" value="Linkage group LG15"/>
</dbReference>
<evidence type="ECO:0000256" key="6">
    <source>
        <dbReference type="ARBA" id="ARBA00023159"/>
    </source>
</evidence>
<evidence type="ECO:0000313" key="13">
    <source>
        <dbReference type="Proteomes" id="UP000005207"/>
    </source>
</evidence>
<reference evidence="12" key="3">
    <citation type="submission" date="2025-09" db="UniProtKB">
        <authorList>
            <consortium name="Ensembl"/>
        </authorList>
    </citation>
    <scope>IDENTIFICATION</scope>
</reference>
<dbReference type="Pfam" id="PF00505">
    <property type="entry name" value="HMG_box"/>
    <property type="match status" value="1"/>
</dbReference>
<feature type="DNA-binding region" description="HMG box" evidence="9">
    <location>
        <begin position="36"/>
        <end position="81"/>
    </location>
</feature>
<evidence type="ECO:0000256" key="4">
    <source>
        <dbReference type="ARBA" id="ARBA00023015"/>
    </source>
</evidence>
<keyword evidence="6" id="KW-0010">Activator</keyword>
<keyword evidence="8 9" id="KW-0539">Nucleus</keyword>
<dbReference type="GO" id="GO:1990907">
    <property type="term" value="C:beta-catenin-TCF complex"/>
    <property type="evidence" value="ECO:0007669"/>
    <property type="project" value="TreeGrafter"/>
</dbReference>
<sequence length="125" mass="13974">GQDPSATTATVLPAPPPHSCAPKKHQTKQGKDQAYIKKPPNAFMLYLKEQRPKVKAELNISDSAAVNAAVGERWKSLSKKELKNMRIFLSGYPNWLSYKRFNRSVNLQGLNLCLLVISLLFTCCD</sequence>
<dbReference type="Ensembl" id="ENSONIT00000093591.1">
    <property type="protein sequence ID" value="ENSONIP00000047438.1"/>
    <property type="gene ID" value="ENSONIG00000042827.1"/>
</dbReference>
<dbReference type="GO" id="GO:0000785">
    <property type="term" value="C:chromatin"/>
    <property type="evidence" value="ECO:0007669"/>
    <property type="project" value="TreeGrafter"/>
</dbReference>
<dbReference type="PANTHER" id="PTHR10373:SF38">
    <property type="entry name" value="PROTEIN PANGOLIN, ISOFORM J"/>
    <property type="match status" value="1"/>
</dbReference>
<evidence type="ECO:0000256" key="1">
    <source>
        <dbReference type="ARBA" id="ARBA00004123"/>
    </source>
</evidence>
<comment type="similarity">
    <text evidence="2">Belongs to the TCF/LEF family.</text>
</comment>